<comment type="caution">
    <text evidence="1">The sequence shown here is derived from an EMBL/GenBank/DDBJ whole genome shotgun (WGS) entry which is preliminary data.</text>
</comment>
<evidence type="ECO:0000313" key="2">
    <source>
        <dbReference type="Proteomes" id="UP000177310"/>
    </source>
</evidence>
<dbReference type="GO" id="GO:0008270">
    <property type="term" value="F:zinc ion binding"/>
    <property type="evidence" value="ECO:0007669"/>
    <property type="project" value="InterPro"/>
</dbReference>
<protein>
    <submittedName>
        <fullName evidence="1">Uncharacterized protein</fullName>
    </submittedName>
</protein>
<dbReference type="InterPro" id="IPR036874">
    <property type="entry name" value="Carbonic_anhydrase_sf"/>
</dbReference>
<name>A0A1G1YIT7_9BACT</name>
<dbReference type="AlphaFoldDB" id="A0A1G1YIT7"/>
<evidence type="ECO:0000313" key="1">
    <source>
        <dbReference type="EMBL" id="OGY51620.1"/>
    </source>
</evidence>
<dbReference type="Gene3D" id="3.40.1050.10">
    <property type="entry name" value="Carbonic anhydrase"/>
    <property type="match status" value="1"/>
</dbReference>
<organism evidence="1 2">
    <name type="scientific">Candidatus Buchananbacteria bacterium RIFCSPHIGHO2_02_FULL_56_16</name>
    <dbReference type="NCBI Taxonomy" id="1797542"/>
    <lineage>
        <taxon>Bacteria</taxon>
        <taxon>Candidatus Buchananiibacteriota</taxon>
    </lineage>
</organism>
<dbReference type="SUPFAM" id="SSF53056">
    <property type="entry name" value="beta-carbonic anhydrase, cab"/>
    <property type="match status" value="1"/>
</dbReference>
<proteinExistence type="predicted"/>
<dbReference type="EMBL" id="MHIL01000017">
    <property type="protein sequence ID" value="OGY51620.1"/>
    <property type="molecule type" value="Genomic_DNA"/>
</dbReference>
<accession>A0A1G1YIT7</accession>
<sequence>MSQIATLISEVKRYALVQPEEADGLVIHCSDPRFQAAFREFVTSDLGLQHPIPIVVPGGVHDLVSPARLKAARNLWEQVEFMVKKGHVHRIILINHEDCQWYAKWNTLVQTTVGQDISGHLLALAEKLAEKKLGVEVECYLAKLEGDAITFHRVDRD</sequence>
<dbReference type="Proteomes" id="UP000177310">
    <property type="component" value="Unassembled WGS sequence"/>
</dbReference>
<gene>
    <name evidence="1" type="ORF">A3J59_04875</name>
</gene>
<dbReference type="GO" id="GO:0004089">
    <property type="term" value="F:carbonate dehydratase activity"/>
    <property type="evidence" value="ECO:0007669"/>
    <property type="project" value="InterPro"/>
</dbReference>
<dbReference type="STRING" id="1797542.A3J59_04875"/>
<reference evidence="1 2" key="1">
    <citation type="journal article" date="2016" name="Nat. Commun.">
        <title>Thousands of microbial genomes shed light on interconnected biogeochemical processes in an aquifer system.</title>
        <authorList>
            <person name="Anantharaman K."/>
            <person name="Brown C.T."/>
            <person name="Hug L.A."/>
            <person name="Sharon I."/>
            <person name="Castelle C.J."/>
            <person name="Probst A.J."/>
            <person name="Thomas B.C."/>
            <person name="Singh A."/>
            <person name="Wilkins M.J."/>
            <person name="Karaoz U."/>
            <person name="Brodie E.L."/>
            <person name="Williams K.H."/>
            <person name="Hubbard S.S."/>
            <person name="Banfield J.F."/>
        </authorList>
    </citation>
    <scope>NUCLEOTIDE SEQUENCE [LARGE SCALE GENOMIC DNA]</scope>
</reference>